<dbReference type="Proteomes" id="UP001055879">
    <property type="component" value="Linkage Group LG05"/>
</dbReference>
<proteinExistence type="predicted"/>
<sequence length="292" mass="32908">MTCPCVFFASYRPSLVEGLLKPDLAGYQSGGVYTVQQIERFSKNSNRYAEVDEPYFLAFGVTPIRPRDPVVASNNREISLFQDPSKAEKLGQKKPKVKRPNENKKCIAHLKDKEHASKAKHTVKRYWGHDSNITSSQDHVPHKKRQAKFEVEKKLEFTSAGDDKKQSSPSLFKETSISKVVCEIKSLVQDVRFVEKVQSSDASVPSKTQHKPEDSPAASKDRETTLTSSPRIKRTKGEISRIVKEPQEEPKTILSMKFPPDTALPSVSELKAKFARFGPIETSDIRASWMKS</sequence>
<dbReference type="EMBL" id="CM042051">
    <property type="protein sequence ID" value="KAI3728215.1"/>
    <property type="molecule type" value="Genomic_DNA"/>
</dbReference>
<reference evidence="1 2" key="2">
    <citation type="journal article" date="2022" name="Mol. Ecol. Resour.">
        <title>The genomes of chicory, endive, great burdock and yacon provide insights into Asteraceae paleo-polyploidization history and plant inulin production.</title>
        <authorList>
            <person name="Fan W."/>
            <person name="Wang S."/>
            <person name="Wang H."/>
            <person name="Wang A."/>
            <person name="Jiang F."/>
            <person name="Liu H."/>
            <person name="Zhao H."/>
            <person name="Xu D."/>
            <person name="Zhang Y."/>
        </authorList>
    </citation>
    <scope>NUCLEOTIDE SEQUENCE [LARGE SCALE GENOMIC DNA]</scope>
    <source>
        <strain evidence="2">cv. Niubang</strain>
    </source>
</reference>
<organism evidence="1 2">
    <name type="scientific">Arctium lappa</name>
    <name type="common">Greater burdock</name>
    <name type="synonym">Lappa major</name>
    <dbReference type="NCBI Taxonomy" id="4217"/>
    <lineage>
        <taxon>Eukaryota</taxon>
        <taxon>Viridiplantae</taxon>
        <taxon>Streptophyta</taxon>
        <taxon>Embryophyta</taxon>
        <taxon>Tracheophyta</taxon>
        <taxon>Spermatophyta</taxon>
        <taxon>Magnoliopsida</taxon>
        <taxon>eudicotyledons</taxon>
        <taxon>Gunneridae</taxon>
        <taxon>Pentapetalae</taxon>
        <taxon>asterids</taxon>
        <taxon>campanulids</taxon>
        <taxon>Asterales</taxon>
        <taxon>Asteraceae</taxon>
        <taxon>Carduoideae</taxon>
        <taxon>Cardueae</taxon>
        <taxon>Arctiinae</taxon>
        <taxon>Arctium</taxon>
    </lineage>
</organism>
<gene>
    <name evidence="1" type="ORF">L6452_16847</name>
</gene>
<accession>A0ACB9C1W4</accession>
<evidence type="ECO:0000313" key="1">
    <source>
        <dbReference type="EMBL" id="KAI3728215.1"/>
    </source>
</evidence>
<comment type="caution">
    <text evidence="1">The sequence shown here is derived from an EMBL/GenBank/DDBJ whole genome shotgun (WGS) entry which is preliminary data.</text>
</comment>
<keyword evidence="2" id="KW-1185">Reference proteome</keyword>
<evidence type="ECO:0000313" key="2">
    <source>
        <dbReference type="Proteomes" id="UP001055879"/>
    </source>
</evidence>
<protein>
    <submittedName>
        <fullName evidence="1">Uncharacterized protein</fullName>
    </submittedName>
</protein>
<reference evidence="2" key="1">
    <citation type="journal article" date="2022" name="Mol. Ecol. Resour.">
        <title>The genomes of chicory, endive, great burdock and yacon provide insights into Asteraceae palaeo-polyploidization history and plant inulin production.</title>
        <authorList>
            <person name="Fan W."/>
            <person name="Wang S."/>
            <person name="Wang H."/>
            <person name="Wang A."/>
            <person name="Jiang F."/>
            <person name="Liu H."/>
            <person name="Zhao H."/>
            <person name="Xu D."/>
            <person name="Zhang Y."/>
        </authorList>
    </citation>
    <scope>NUCLEOTIDE SEQUENCE [LARGE SCALE GENOMIC DNA]</scope>
    <source>
        <strain evidence="2">cv. Niubang</strain>
    </source>
</reference>
<name>A0ACB9C1W4_ARCLA</name>